<dbReference type="InterPro" id="IPR058792">
    <property type="entry name" value="Beta-barrel_RND_2"/>
</dbReference>
<evidence type="ECO:0000256" key="3">
    <source>
        <dbReference type="SAM" id="SignalP"/>
    </source>
</evidence>
<keyword evidence="2" id="KW-0175">Coiled coil</keyword>
<dbReference type="Pfam" id="PF25954">
    <property type="entry name" value="Beta-barrel_RND_2"/>
    <property type="match status" value="1"/>
</dbReference>
<evidence type="ECO:0000313" key="7">
    <source>
        <dbReference type="Proteomes" id="UP001549036"/>
    </source>
</evidence>
<proteinExistence type="inferred from homology"/>
<dbReference type="NCBIfam" id="TIGR01730">
    <property type="entry name" value="RND_mfp"/>
    <property type="match status" value="1"/>
</dbReference>
<gene>
    <name evidence="6" type="ORF">ABID26_002572</name>
</gene>
<reference evidence="6 7" key="1">
    <citation type="submission" date="2024-06" db="EMBL/GenBank/DDBJ databases">
        <title>Genomic Encyclopedia of Type Strains, Phase IV (KMG-IV): sequencing the most valuable type-strain genomes for metagenomic binning, comparative biology and taxonomic classification.</title>
        <authorList>
            <person name="Goeker M."/>
        </authorList>
    </citation>
    <scope>NUCLEOTIDE SEQUENCE [LARGE SCALE GENOMIC DNA]</scope>
    <source>
        <strain evidence="6 7">DSM 29846</strain>
    </source>
</reference>
<comment type="caution">
    <text evidence="6">The sequence shown here is derived from an EMBL/GenBank/DDBJ whole genome shotgun (WGS) entry which is preliminary data.</text>
</comment>
<dbReference type="SUPFAM" id="SSF111369">
    <property type="entry name" value="HlyD-like secretion proteins"/>
    <property type="match status" value="1"/>
</dbReference>
<keyword evidence="7" id="KW-1185">Reference proteome</keyword>
<protein>
    <submittedName>
        <fullName evidence="6">RND family efflux transporter MFP subunit</fullName>
    </submittedName>
</protein>
<accession>A0ABV2HRD6</accession>
<dbReference type="InterPro" id="IPR058647">
    <property type="entry name" value="BSH_CzcB-like"/>
</dbReference>
<evidence type="ECO:0000256" key="1">
    <source>
        <dbReference type="ARBA" id="ARBA00009477"/>
    </source>
</evidence>
<sequence length="273" mass="28950">MARAVAWRLAAGLIFGISTAASAAAESFDCVIDPAIVVKVGSQVPGLLDSVIINRGDRVTAGEAIATLSSKVESATVALMTVQAGSTSEIEAQRARLDLAQNKLARVEELVKRNISAKSDLDAAIAEAEVVKRELALAEMRKRAAELELNRAQAVLEQKTIRSPITGVVIQRSLSKGEYLDQDKQLATIAQLDPLFVESFLPVSKFGSIKVGMPAMVKPNEPIAGTYEGTVKVVDSVFDAASSTFGVRVELSNAGQKLPAGHRCRVSFDGTTD</sequence>
<evidence type="ECO:0000256" key="2">
    <source>
        <dbReference type="SAM" id="Coils"/>
    </source>
</evidence>
<feature type="chain" id="PRO_5046121632" evidence="3">
    <location>
        <begin position="24"/>
        <end position="273"/>
    </location>
</feature>
<dbReference type="Pfam" id="PF25973">
    <property type="entry name" value="BSH_CzcB"/>
    <property type="match status" value="1"/>
</dbReference>
<comment type="similarity">
    <text evidence="1">Belongs to the membrane fusion protein (MFP) (TC 8.A.1) family.</text>
</comment>
<keyword evidence="3" id="KW-0732">Signal</keyword>
<dbReference type="PANTHER" id="PTHR30469">
    <property type="entry name" value="MULTIDRUG RESISTANCE PROTEIN MDTA"/>
    <property type="match status" value="1"/>
</dbReference>
<dbReference type="Gene3D" id="2.40.30.170">
    <property type="match status" value="1"/>
</dbReference>
<feature type="domain" description="CusB-like beta-barrel" evidence="4">
    <location>
        <begin position="201"/>
        <end position="270"/>
    </location>
</feature>
<dbReference type="Gene3D" id="1.10.287.470">
    <property type="entry name" value="Helix hairpin bin"/>
    <property type="match status" value="1"/>
</dbReference>
<dbReference type="InterPro" id="IPR006143">
    <property type="entry name" value="RND_pump_MFP"/>
</dbReference>
<feature type="domain" description="CzcB-like barrel-sandwich hybrid" evidence="5">
    <location>
        <begin position="38"/>
        <end position="190"/>
    </location>
</feature>
<evidence type="ECO:0000259" key="4">
    <source>
        <dbReference type="Pfam" id="PF25954"/>
    </source>
</evidence>
<evidence type="ECO:0000259" key="5">
    <source>
        <dbReference type="Pfam" id="PF25973"/>
    </source>
</evidence>
<dbReference type="Gene3D" id="2.40.50.100">
    <property type="match status" value="1"/>
</dbReference>
<dbReference type="Proteomes" id="UP001549036">
    <property type="component" value="Unassembled WGS sequence"/>
</dbReference>
<dbReference type="EMBL" id="JBEPLM010000004">
    <property type="protein sequence ID" value="MET3593175.1"/>
    <property type="molecule type" value="Genomic_DNA"/>
</dbReference>
<feature type="signal peptide" evidence="3">
    <location>
        <begin position="1"/>
        <end position="23"/>
    </location>
</feature>
<evidence type="ECO:0000313" key="6">
    <source>
        <dbReference type="EMBL" id="MET3593175.1"/>
    </source>
</evidence>
<name>A0ABV2HRD6_9HYPH</name>
<organism evidence="6 7">
    <name type="scientific">Mesorhizobium shonense</name>
    <dbReference type="NCBI Taxonomy" id="1209948"/>
    <lineage>
        <taxon>Bacteria</taxon>
        <taxon>Pseudomonadati</taxon>
        <taxon>Pseudomonadota</taxon>
        <taxon>Alphaproteobacteria</taxon>
        <taxon>Hyphomicrobiales</taxon>
        <taxon>Phyllobacteriaceae</taxon>
        <taxon>Mesorhizobium</taxon>
    </lineage>
</organism>
<dbReference type="RefSeq" id="WP_292372095.1">
    <property type="nucleotide sequence ID" value="NZ_JBEPLM010000004.1"/>
</dbReference>
<feature type="coiled-coil region" evidence="2">
    <location>
        <begin position="90"/>
        <end position="162"/>
    </location>
</feature>